<feature type="region of interest" description="Disordered" evidence="1">
    <location>
        <begin position="1"/>
        <end position="53"/>
    </location>
</feature>
<protein>
    <submittedName>
        <fullName evidence="2">Uncharacterized protein</fullName>
    </submittedName>
</protein>
<evidence type="ECO:0000256" key="1">
    <source>
        <dbReference type="SAM" id="MobiDB-lite"/>
    </source>
</evidence>
<proteinExistence type="predicted"/>
<dbReference type="Proteomes" id="UP000269265">
    <property type="component" value="Unassembled WGS sequence"/>
</dbReference>
<dbReference type="AlphaFoldDB" id="A0A426VD85"/>
<name>A0A426VD85_9BURK</name>
<evidence type="ECO:0000313" key="2">
    <source>
        <dbReference type="EMBL" id="RRS04831.1"/>
    </source>
</evidence>
<comment type="caution">
    <text evidence="2">The sequence shown here is derived from an EMBL/GenBank/DDBJ whole genome shotgun (WGS) entry which is preliminary data.</text>
</comment>
<dbReference type="RefSeq" id="WP_125242649.1">
    <property type="nucleotide sequence ID" value="NZ_RSED01000005.1"/>
</dbReference>
<gene>
    <name evidence="2" type="ORF">EIP75_07545</name>
</gene>
<evidence type="ECO:0000313" key="3">
    <source>
        <dbReference type="Proteomes" id="UP000269265"/>
    </source>
</evidence>
<dbReference type="EMBL" id="RSED01000005">
    <property type="protein sequence ID" value="RRS04831.1"/>
    <property type="molecule type" value="Genomic_DNA"/>
</dbReference>
<reference evidence="2 3" key="1">
    <citation type="submission" date="2018-12" db="EMBL/GenBank/DDBJ databases">
        <title>The whole draft genome of Aquabacterium sp. SJQ9.</title>
        <authorList>
            <person name="Sun L."/>
            <person name="Gao X."/>
            <person name="Chen W."/>
            <person name="Huang K."/>
        </authorList>
    </citation>
    <scope>NUCLEOTIDE SEQUENCE [LARGE SCALE GENOMIC DNA]</scope>
    <source>
        <strain evidence="2 3">SJQ9</strain>
    </source>
</reference>
<sequence length="69" mass="7744">MGSSNPQYLGKFQRGVVSADGLGGQRGEERDSRSSSKRSKRLAANPRRVIAESLRRQDADQEIRNLGRW</sequence>
<accession>A0A426VD85</accession>
<keyword evidence="3" id="KW-1185">Reference proteome</keyword>
<organism evidence="2 3">
    <name type="scientific">Aquabacterium soli</name>
    <dbReference type="NCBI Taxonomy" id="2493092"/>
    <lineage>
        <taxon>Bacteria</taxon>
        <taxon>Pseudomonadati</taxon>
        <taxon>Pseudomonadota</taxon>
        <taxon>Betaproteobacteria</taxon>
        <taxon>Burkholderiales</taxon>
        <taxon>Aquabacterium</taxon>
    </lineage>
</organism>